<dbReference type="PRINTS" id="PR00081">
    <property type="entry name" value="GDHRDH"/>
</dbReference>
<comment type="caution">
    <text evidence="4">The sequence shown here is derived from an EMBL/GenBank/DDBJ whole genome shotgun (WGS) entry which is preliminary data.</text>
</comment>
<feature type="region of interest" description="Disordered" evidence="3">
    <location>
        <begin position="61"/>
        <end position="88"/>
    </location>
</feature>
<comment type="similarity">
    <text evidence="1">Belongs to the short-chain dehydrogenases/reductases (SDR) family.</text>
</comment>
<dbReference type="eggNOG" id="COG1028">
    <property type="taxonomic scope" value="Bacteria"/>
</dbReference>
<evidence type="ECO:0000313" key="4">
    <source>
        <dbReference type="EMBL" id="GAE20626.1"/>
    </source>
</evidence>
<evidence type="ECO:0000256" key="3">
    <source>
        <dbReference type="SAM" id="MobiDB-lite"/>
    </source>
</evidence>
<dbReference type="FunFam" id="3.40.50.720:FF:000084">
    <property type="entry name" value="Short-chain dehydrogenase reductase"/>
    <property type="match status" value="1"/>
</dbReference>
<feature type="compositionally biased region" description="Polar residues" evidence="3">
    <location>
        <begin position="72"/>
        <end position="81"/>
    </location>
</feature>
<gene>
    <name evidence="4" type="ORF">JCM6294_3875</name>
</gene>
<evidence type="ECO:0000256" key="2">
    <source>
        <dbReference type="ARBA" id="ARBA00023002"/>
    </source>
</evidence>
<proteinExistence type="inferred from homology"/>
<dbReference type="EMBL" id="BAIR01000078">
    <property type="protein sequence ID" value="GAE20626.1"/>
    <property type="molecule type" value="Genomic_DNA"/>
</dbReference>
<dbReference type="Pfam" id="PF13561">
    <property type="entry name" value="adh_short_C2"/>
    <property type="match status" value="1"/>
</dbReference>
<keyword evidence="2" id="KW-0560">Oxidoreductase</keyword>
<dbReference type="GO" id="GO:0016616">
    <property type="term" value="F:oxidoreductase activity, acting on the CH-OH group of donors, NAD or NADP as acceptor"/>
    <property type="evidence" value="ECO:0007669"/>
    <property type="project" value="TreeGrafter"/>
</dbReference>
<evidence type="ECO:0000313" key="5">
    <source>
        <dbReference type="Proteomes" id="UP000018842"/>
    </source>
</evidence>
<dbReference type="InterPro" id="IPR002347">
    <property type="entry name" value="SDR_fam"/>
</dbReference>
<reference evidence="5" key="1">
    <citation type="journal article" date="2014" name="Genome">
        <title>Draft Genome Sequences of Three Strains of Bacteroides pyogenes Isolated from a Cat and Swine.</title>
        <authorList>
            <person name="Sakamoto M."/>
            <person name="Oshima K."/>
            <person name="Suda W."/>
            <person name="Kitamura K."/>
            <person name="Iida T."/>
            <person name="Hattori M."/>
            <person name="Ohkuma M."/>
        </authorList>
    </citation>
    <scope>NUCLEOTIDE SEQUENCE [LARGE SCALE GENOMIC DNA]</scope>
    <source>
        <strain evidence="5">JCM 6294</strain>
    </source>
</reference>
<evidence type="ECO:0000256" key="1">
    <source>
        <dbReference type="ARBA" id="ARBA00006484"/>
    </source>
</evidence>
<sequence>MPAFPKKKPMRIRAAKVLRDNNYCLPLPQDEANLTQSRRNMADNYIEKQYEQYEARKAAWKQSQKYRKKTRPTSPSPQTEGGTRERRVFVTGGASGIGKAIVETFCKEGFRVAFCDLDEKAGKETAQGTGAVFYPADVGNQTALEECMQQIFNEWGDIDILINNAGVSRFSPITETSVEDFDRILSVNLRPAFITSRLLAIHRHALQTPNPYGRIININSTRYLMSEPGSEGYAASKGGIYSLTHALALSLAEWHITVNSIAPGWIQNEKYELLRAEDHLQHPSGRVGKPEDIARMCLFLCREENDFINGENITIDGGMTKKMIYRE</sequence>
<dbReference type="PANTHER" id="PTHR42760">
    <property type="entry name" value="SHORT-CHAIN DEHYDROGENASES/REDUCTASES FAMILY MEMBER"/>
    <property type="match status" value="1"/>
</dbReference>
<organism evidence="4 5">
    <name type="scientific">Bacteroides pyogenes DSM 20611 = JCM 6294</name>
    <dbReference type="NCBI Taxonomy" id="1121100"/>
    <lineage>
        <taxon>Bacteria</taxon>
        <taxon>Pseudomonadati</taxon>
        <taxon>Bacteroidota</taxon>
        <taxon>Bacteroidia</taxon>
        <taxon>Bacteroidales</taxon>
        <taxon>Bacteroidaceae</taxon>
        <taxon>Bacteroides</taxon>
    </lineage>
</organism>
<dbReference type="AlphaFoldDB" id="W4PLC6"/>
<dbReference type="CDD" id="cd05233">
    <property type="entry name" value="SDR_c"/>
    <property type="match status" value="1"/>
</dbReference>
<dbReference type="InterPro" id="IPR036291">
    <property type="entry name" value="NAD(P)-bd_dom_sf"/>
</dbReference>
<dbReference type="PROSITE" id="PS00061">
    <property type="entry name" value="ADH_SHORT"/>
    <property type="match status" value="1"/>
</dbReference>
<dbReference type="STRING" id="1121100.GCA_000428105_02853"/>
<name>W4PLC6_9BACE</name>
<dbReference type="PRINTS" id="PR00080">
    <property type="entry name" value="SDRFAMILY"/>
</dbReference>
<accession>W4PLC6</accession>
<protein>
    <submittedName>
        <fullName evidence="4">2-deoxy-D-gluconate 3-dehydrogenase</fullName>
    </submittedName>
</protein>
<dbReference type="Gene3D" id="3.40.50.720">
    <property type="entry name" value="NAD(P)-binding Rossmann-like Domain"/>
    <property type="match status" value="1"/>
</dbReference>
<dbReference type="PANTHER" id="PTHR42760:SF133">
    <property type="entry name" value="3-OXOACYL-[ACYL-CARRIER-PROTEIN] REDUCTASE"/>
    <property type="match status" value="1"/>
</dbReference>
<dbReference type="SUPFAM" id="SSF51735">
    <property type="entry name" value="NAD(P)-binding Rossmann-fold domains"/>
    <property type="match status" value="1"/>
</dbReference>
<dbReference type="Proteomes" id="UP000018842">
    <property type="component" value="Unassembled WGS sequence"/>
</dbReference>
<dbReference type="InterPro" id="IPR020904">
    <property type="entry name" value="Sc_DH/Rdtase_CS"/>
</dbReference>